<dbReference type="AlphaFoldDB" id="A0A1J5NX11"/>
<reference evidence="1" key="1">
    <citation type="submission" date="2016-10" db="EMBL/GenBank/DDBJ databases">
        <title>Sequence of Gallionella enrichment culture.</title>
        <authorList>
            <person name="Poehlein A."/>
            <person name="Muehling M."/>
            <person name="Daniel R."/>
        </authorList>
    </citation>
    <scope>NUCLEOTIDE SEQUENCE</scope>
</reference>
<accession>A0A1J5NX11</accession>
<name>A0A1J5NX11_9ZZZZ</name>
<sequence length="111" mass="11838">MQLLIGDLAHAAVVGFGNDGHFLRLGGQVAVNAVHRRIKFTVGKPAIVWGIRIIENGGERRIPGHELAGLSCPEAFVIVFSFGDQCIVGIQRTNSCAGGKLGVGLKYPVFR</sequence>
<dbReference type="EMBL" id="MLJW01009123">
    <property type="protein sequence ID" value="OIQ63306.1"/>
    <property type="molecule type" value="Genomic_DNA"/>
</dbReference>
<comment type="caution">
    <text evidence="1">The sequence shown here is derived from an EMBL/GenBank/DDBJ whole genome shotgun (WGS) entry which is preliminary data.</text>
</comment>
<organism evidence="1">
    <name type="scientific">mine drainage metagenome</name>
    <dbReference type="NCBI Taxonomy" id="410659"/>
    <lineage>
        <taxon>unclassified sequences</taxon>
        <taxon>metagenomes</taxon>
        <taxon>ecological metagenomes</taxon>
    </lineage>
</organism>
<protein>
    <submittedName>
        <fullName evidence="1">Uncharacterized protein</fullName>
    </submittedName>
</protein>
<evidence type="ECO:0000313" key="1">
    <source>
        <dbReference type="EMBL" id="OIQ63306.1"/>
    </source>
</evidence>
<proteinExistence type="predicted"/>
<gene>
    <name evidence="1" type="ORF">GALL_551540</name>
</gene>